<dbReference type="GO" id="GO:0006457">
    <property type="term" value="P:protein folding"/>
    <property type="evidence" value="ECO:0007669"/>
    <property type="project" value="InterPro"/>
</dbReference>
<accession>A0A238F0P4</accession>
<dbReference type="SUPFAM" id="SSF46579">
    <property type="entry name" value="Prefoldin"/>
    <property type="match status" value="1"/>
</dbReference>
<gene>
    <name evidence="4" type="ORF">BQ2448_5321</name>
</gene>
<dbReference type="PANTHER" id="PTHR21431:SF0">
    <property type="entry name" value="PREFOLDIN SUBUNIT 6"/>
    <property type="match status" value="1"/>
</dbReference>
<organism evidence="4 5">
    <name type="scientific">Microbotryum intermedium</name>
    <dbReference type="NCBI Taxonomy" id="269621"/>
    <lineage>
        <taxon>Eukaryota</taxon>
        <taxon>Fungi</taxon>
        <taxon>Dikarya</taxon>
        <taxon>Basidiomycota</taxon>
        <taxon>Pucciniomycotina</taxon>
        <taxon>Microbotryomycetes</taxon>
        <taxon>Microbotryales</taxon>
        <taxon>Microbotryaceae</taxon>
        <taxon>Microbotryum</taxon>
    </lineage>
</organism>
<dbReference type="STRING" id="269621.A0A238F0P4"/>
<comment type="similarity">
    <text evidence="1">Belongs to the prefoldin subunit beta family.</text>
</comment>
<dbReference type="GO" id="GO:0051087">
    <property type="term" value="F:protein-folding chaperone binding"/>
    <property type="evidence" value="ECO:0007669"/>
    <property type="project" value="TreeGrafter"/>
</dbReference>
<keyword evidence="3" id="KW-0175">Coiled coil</keyword>
<dbReference type="PANTHER" id="PTHR21431">
    <property type="entry name" value="PREFOLDIN SUBUNIT 6"/>
    <property type="match status" value="1"/>
</dbReference>
<name>A0A238F0P4_9BASI</name>
<dbReference type="GO" id="GO:0016272">
    <property type="term" value="C:prefoldin complex"/>
    <property type="evidence" value="ECO:0007669"/>
    <property type="project" value="InterPro"/>
</dbReference>
<protein>
    <submittedName>
        <fullName evidence="4">BQ2448_5321 protein</fullName>
    </submittedName>
</protein>
<dbReference type="InterPro" id="IPR009053">
    <property type="entry name" value="Prefoldin"/>
</dbReference>
<dbReference type="AlphaFoldDB" id="A0A238F0P4"/>
<dbReference type="OrthoDB" id="248120at2759"/>
<dbReference type="EMBL" id="FMSP01000002">
    <property type="protein sequence ID" value="SCV67710.1"/>
    <property type="molecule type" value="Genomic_DNA"/>
</dbReference>
<reference evidence="5" key="1">
    <citation type="submission" date="2016-09" db="EMBL/GenBank/DDBJ databases">
        <authorList>
            <person name="Jeantristanb JTB J.-T."/>
            <person name="Ricardo R."/>
        </authorList>
    </citation>
    <scope>NUCLEOTIDE SEQUENCE [LARGE SCALE GENOMIC DNA]</scope>
</reference>
<dbReference type="GO" id="GO:0051131">
    <property type="term" value="P:chaperone-mediated protein complex assembly"/>
    <property type="evidence" value="ECO:0007669"/>
    <property type="project" value="TreeGrafter"/>
</dbReference>
<dbReference type="CDD" id="cd23161">
    <property type="entry name" value="Prefoldin_6"/>
    <property type="match status" value="1"/>
</dbReference>
<evidence type="ECO:0000313" key="4">
    <source>
        <dbReference type="EMBL" id="SCV67710.1"/>
    </source>
</evidence>
<proteinExistence type="inferred from homology"/>
<dbReference type="GO" id="GO:0005737">
    <property type="term" value="C:cytoplasm"/>
    <property type="evidence" value="ECO:0007669"/>
    <property type="project" value="TreeGrafter"/>
</dbReference>
<evidence type="ECO:0000256" key="1">
    <source>
        <dbReference type="ARBA" id="ARBA00008045"/>
    </source>
</evidence>
<dbReference type="FunFam" id="1.10.287.370:FF:000003">
    <property type="entry name" value="Prefoldin subunit 6"/>
    <property type="match status" value="1"/>
</dbReference>
<dbReference type="Proteomes" id="UP000198372">
    <property type="component" value="Unassembled WGS sequence"/>
</dbReference>
<dbReference type="GO" id="GO:0051082">
    <property type="term" value="F:unfolded protein binding"/>
    <property type="evidence" value="ECO:0007669"/>
    <property type="project" value="InterPro"/>
</dbReference>
<keyword evidence="2" id="KW-0143">Chaperone</keyword>
<evidence type="ECO:0000256" key="3">
    <source>
        <dbReference type="SAM" id="Coils"/>
    </source>
</evidence>
<evidence type="ECO:0000256" key="2">
    <source>
        <dbReference type="ARBA" id="ARBA00023186"/>
    </source>
</evidence>
<keyword evidence="5" id="KW-1185">Reference proteome</keyword>
<dbReference type="Pfam" id="PF01920">
    <property type="entry name" value="Prefoldin_2"/>
    <property type="match status" value="1"/>
</dbReference>
<dbReference type="Gene3D" id="1.10.287.370">
    <property type="match status" value="1"/>
</dbReference>
<evidence type="ECO:0000313" key="5">
    <source>
        <dbReference type="Proteomes" id="UP000198372"/>
    </source>
</evidence>
<feature type="coiled-coil region" evidence="3">
    <location>
        <begin position="109"/>
        <end position="157"/>
    </location>
</feature>
<dbReference type="InterPro" id="IPR002777">
    <property type="entry name" value="PFD_beta-like"/>
</dbReference>
<sequence length="178" mass="19730">MGSLEAQYQAGASEYSKLQAGQLPPQVHALAYDNSGRAVYTRFADIPAWVPNTTPFSDYSKAVAHRQRLDAQQSESQAVQKEFAALTPDNAVYKLVGPVLLKQDPTEAKANVEKRLQFINSEIERVERNLKELDAKLDKKKMELVHIQTQLKQKQETQQQLLAGSGANVKSKAPVVAV</sequence>